<gene>
    <name evidence="1" type="ORF">GON26_05930</name>
</gene>
<dbReference type="EC" id="5.1.3.32" evidence="1"/>
<evidence type="ECO:0000313" key="1">
    <source>
        <dbReference type="EMBL" id="MWB93892.1"/>
    </source>
</evidence>
<dbReference type="Pfam" id="PF05336">
    <property type="entry name" value="rhaM"/>
    <property type="match status" value="1"/>
</dbReference>
<dbReference type="Gene3D" id="3.30.70.100">
    <property type="match status" value="1"/>
</dbReference>
<dbReference type="GO" id="GO:0062192">
    <property type="term" value="F:L-rhamnose mutarotase activity"/>
    <property type="evidence" value="ECO:0007669"/>
    <property type="project" value="UniProtKB-EC"/>
</dbReference>
<accession>A0A6I4NLX5</accession>
<keyword evidence="2" id="KW-1185">Reference proteome</keyword>
<dbReference type="InterPro" id="IPR052996">
    <property type="entry name" value="Carb_Metab_Mutarotase"/>
</dbReference>
<dbReference type="Proteomes" id="UP000471501">
    <property type="component" value="Unassembled WGS sequence"/>
</dbReference>
<name>A0A6I4NLX5_9FLAO</name>
<protein>
    <submittedName>
        <fullName evidence="1">L-rhamnose mutarotase</fullName>
        <ecNumber evidence="1">5.1.3.32</ecNumber>
    </submittedName>
</protein>
<dbReference type="PANTHER" id="PTHR43239:SF1">
    <property type="entry name" value="UPF0734 PROTEIN DDB_G0273871_DDB_G0273177"/>
    <property type="match status" value="1"/>
</dbReference>
<keyword evidence="1" id="KW-0413">Isomerase</keyword>
<dbReference type="RefSeq" id="WP_160373807.1">
    <property type="nucleotide sequence ID" value="NZ_WSTB01000002.1"/>
</dbReference>
<evidence type="ECO:0000313" key="2">
    <source>
        <dbReference type="Proteomes" id="UP000471501"/>
    </source>
</evidence>
<sequence>MATQKFCLALDLKDDPALIAAYKLQHEKVWPEIIKSIKDSGIEVLDIYCTGNRLFMIIEAAADFSFEKKSAADSHNTKVQEWETLMWKFQQALPWAAPNEKWIVMDKIFELK</sequence>
<dbReference type="EMBL" id="WSTB01000002">
    <property type="protein sequence ID" value="MWB93892.1"/>
    <property type="molecule type" value="Genomic_DNA"/>
</dbReference>
<dbReference type="AlphaFoldDB" id="A0A6I4NLX5"/>
<dbReference type="PANTHER" id="PTHR43239">
    <property type="entry name" value="UPF0734 PROTEIN DDB_G0273871/DDB_G0273177"/>
    <property type="match status" value="1"/>
</dbReference>
<dbReference type="SUPFAM" id="SSF54909">
    <property type="entry name" value="Dimeric alpha+beta barrel"/>
    <property type="match status" value="1"/>
</dbReference>
<organism evidence="1 2">
    <name type="scientific">Flavobacterium hydrocarbonoxydans</name>
    <dbReference type="NCBI Taxonomy" id="2683249"/>
    <lineage>
        <taxon>Bacteria</taxon>
        <taxon>Pseudomonadati</taxon>
        <taxon>Bacteroidota</taxon>
        <taxon>Flavobacteriia</taxon>
        <taxon>Flavobacteriales</taxon>
        <taxon>Flavobacteriaceae</taxon>
        <taxon>Flavobacterium</taxon>
    </lineage>
</organism>
<proteinExistence type="predicted"/>
<dbReference type="InterPro" id="IPR011008">
    <property type="entry name" value="Dimeric_a/b-barrel"/>
</dbReference>
<reference evidence="1 2" key="1">
    <citation type="submission" date="2019-12" db="EMBL/GenBank/DDBJ databases">
        <authorList>
            <person name="Kim Y.S."/>
        </authorList>
    </citation>
    <scope>NUCLEOTIDE SEQUENCE [LARGE SCALE GENOMIC DNA]</scope>
    <source>
        <strain evidence="1 2">GA093</strain>
    </source>
</reference>
<dbReference type="InterPro" id="IPR008000">
    <property type="entry name" value="Rham/fucose_mutarotase"/>
</dbReference>
<comment type="caution">
    <text evidence="1">The sequence shown here is derived from an EMBL/GenBank/DDBJ whole genome shotgun (WGS) entry which is preliminary data.</text>
</comment>